<comment type="caution">
    <text evidence="2">The sequence shown here is derived from an EMBL/GenBank/DDBJ whole genome shotgun (WGS) entry which is preliminary data.</text>
</comment>
<keyword evidence="3" id="KW-1185">Reference proteome</keyword>
<dbReference type="SUPFAM" id="SSF56112">
    <property type="entry name" value="Protein kinase-like (PK-like)"/>
    <property type="match status" value="1"/>
</dbReference>
<name>A0AAN7ZMQ7_9COLE</name>
<dbReference type="Gene3D" id="3.90.1200.10">
    <property type="match status" value="1"/>
</dbReference>
<dbReference type="EMBL" id="JAVRBK010000005">
    <property type="protein sequence ID" value="KAK5643701.1"/>
    <property type="molecule type" value="Genomic_DNA"/>
</dbReference>
<organism evidence="2 3">
    <name type="scientific">Pyrocoelia pectoralis</name>
    <dbReference type="NCBI Taxonomy" id="417401"/>
    <lineage>
        <taxon>Eukaryota</taxon>
        <taxon>Metazoa</taxon>
        <taxon>Ecdysozoa</taxon>
        <taxon>Arthropoda</taxon>
        <taxon>Hexapoda</taxon>
        <taxon>Insecta</taxon>
        <taxon>Pterygota</taxon>
        <taxon>Neoptera</taxon>
        <taxon>Endopterygota</taxon>
        <taxon>Coleoptera</taxon>
        <taxon>Polyphaga</taxon>
        <taxon>Elateriformia</taxon>
        <taxon>Elateroidea</taxon>
        <taxon>Lampyridae</taxon>
        <taxon>Lampyrinae</taxon>
        <taxon>Pyrocoelia</taxon>
    </lineage>
</organism>
<reference evidence="2 3" key="1">
    <citation type="journal article" date="2024" name="Insects">
        <title>An Improved Chromosome-Level Genome Assembly of the Firefly Pyrocoelia pectoralis.</title>
        <authorList>
            <person name="Fu X."/>
            <person name="Meyer-Rochow V.B."/>
            <person name="Ballantyne L."/>
            <person name="Zhu X."/>
        </authorList>
    </citation>
    <scope>NUCLEOTIDE SEQUENCE [LARGE SCALE GENOMIC DNA]</scope>
    <source>
        <strain evidence="2">XCY_ONT2</strain>
    </source>
</reference>
<evidence type="ECO:0000259" key="1">
    <source>
        <dbReference type="SMART" id="SM00587"/>
    </source>
</evidence>
<sequence>MTFSDLLQSMVSKEFDESVLLRFFEDVFNMENIALIDVKCKDGIKKGDSYLSEVHNFTVVVSGKHKGNGTVVDISLPVITKGLPKSVGWRKTFRSVDFFRNETIFYNTVWKAMNQFQLEKNVKVFNGIPLCLSAYADGINDYIALENVNHKGFMQLNRCDGLDFQHTQLIMKLFARFHALGLAFKDQNPVEFDKIASALHETYFCEKYRNWYSNFQTNNLFPVLCDAIKQQLPESYLKRFKEVTKDDFFGKLITSCEKRGPLAVITHGDAWAPNFLWKYENDNLIDAIVIDFQLARYASLGLDITFFLYACTEQSLRLKYWDVLIEDYHKTFTSTLKELGSNPELLTLHDLKEEIKSSGLFGVGMSMEALAMSLLGDDDVADLEGIEGEEVSLESVWILPLFKDVKKQQRLANMIKHAVDNNFI</sequence>
<dbReference type="SMART" id="SM00587">
    <property type="entry name" value="CHK"/>
    <property type="match status" value="1"/>
</dbReference>
<gene>
    <name evidence="2" type="ORF">RI129_007546</name>
</gene>
<evidence type="ECO:0000313" key="3">
    <source>
        <dbReference type="Proteomes" id="UP001329430"/>
    </source>
</evidence>
<dbReference type="InterPro" id="IPR011009">
    <property type="entry name" value="Kinase-like_dom_sf"/>
</dbReference>
<proteinExistence type="predicted"/>
<feature type="domain" description="CHK kinase-like" evidence="1">
    <location>
        <begin position="143"/>
        <end position="338"/>
    </location>
</feature>
<dbReference type="Proteomes" id="UP001329430">
    <property type="component" value="Chromosome 5"/>
</dbReference>
<evidence type="ECO:0000313" key="2">
    <source>
        <dbReference type="EMBL" id="KAK5643701.1"/>
    </source>
</evidence>
<dbReference type="AlphaFoldDB" id="A0AAN7ZMQ7"/>
<dbReference type="PANTHER" id="PTHR11012:SF30">
    <property type="entry name" value="PROTEIN KINASE-LIKE DOMAIN-CONTAINING"/>
    <property type="match status" value="1"/>
</dbReference>
<protein>
    <recommendedName>
        <fullName evidence="1">CHK kinase-like domain-containing protein</fullName>
    </recommendedName>
</protein>
<dbReference type="PANTHER" id="PTHR11012">
    <property type="entry name" value="PROTEIN KINASE-LIKE DOMAIN-CONTAINING"/>
    <property type="match status" value="1"/>
</dbReference>
<accession>A0AAN7ZMQ7</accession>
<dbReference type="Pfam" id="PF02958">
    <property type="entry name" value="EcKL"/>
    <property type="match status" value="1"/>
</dbReference>
<dbReference type="InterPro" id="IPR004119">
    <property type="entry name" value="EcKL"/>
</dbReference>
<dbReference type="InterPro" id="IPR015897">
    <property type="entry name" value="CHK_kinase-like"/>
</dbReference>